<gene>
    <name evidence="1" type="ORF">DI565_11695</name>
</gene>
<dbReference type="AlphaFoldDB" id="A0A2W5KHY1"/>
<evidence type="ECO:0000313" key="1">
    <source>
        <dbReference type="EMBL" id="PZQ15078.1"/>
    </source>
</evidence>
<sequence>MGAVKTANPHPQSYLGLSCWALDQAETSQRLFSAAIAPSELQQVYGVDPSRLPAWLVADHEARRGVLVDLARIYVRRQLEEAGMPASALDNPTPALRDLEVVLFRNACALFEPPQEAPERRPGEDWRPSRALVKRVVFALYLSSEDNALNAIARTLNQGVPEKDAKAFKLTKFNVRNALMAAAEDDVAFAKYALRRPQRRPEYPTILDCRARLALNEARAFEVLWSRARAAGWDWRRPLPDRANELKESGELFRAFDPKDEEDVFEPVRLSRAQNRLIDLLIKTVERPAKSAA</sequence>
<dbReference type="EMBL" id="QFPN01000005">
    <property type="protein sequence ID" value="PZQ15078.1"/>
    <property type="molecule type" value="Genomic_DNA"/>
</dbReference>
<accession>A0A2W5KHY1</accession>
<dbReference type="PROSITE" id="PS51257">
    <property type="entry name" value="PROKAR_LIPOPROTEIN"/>
    <property type="match status" value="1"/>
</dbReference>
<evidence type="ECO:0000313" key="2">
    <source>
        <dbReference type="Proteomes" id="UP000249577"/>
    </source>
</evidence>
<dbReference type="Proteomes" id="UP000249577">
    <property type="component" value="Unassembled WGS sequence"/>
</dbReference>
<organism evidence="1 2">
    <name type="scientific">Ancylobacter novellus</name>
    <name type="common">Thiobacillus novellus</name>
    <dbReference type="NCBI Taxonomy" id="921"/>
    <lineage>
        <taxon>Bacteria</taxon>
        <taxon>Pseudomonadati</taxon>
        <taxon>Pseudomonadota</taxon>
        <taxon>Alphaproteobacteria</taxon>
        <taxon>Hyphomicrobiales</taxon>
        <taxon>Xanthobacteraceae</taxon>
        <taxon>Ancylobacter</taxon>
    </lineage>
</organism>
<comment type="caution">
    <text evidence="1">The sequence shown here is derived from an EMBL/GenBank/DDBJ whole genome shotgun (WGS) entry which is preliminary data.</text>
</comment>
<name>A0A2W5KHY1_ANCNO</name>
<protein>
    <submittedName>
        <fullName evidence="1">Uncharacterized protein</fullName>
    </submittedName>
</protein>
<proteinExistence type="predicted"/>
<reference evidence="1 2" key="1">
    <citation type="submission" date="2017-08" db="EMBL/GenBank/DDBJ databases">
        <title>Infants hospitalized years apart are colonized by the same room-sourced microbial strains.</title>
        <authorList>
            <person name="Brooks B."/>
            <person name="Olm M.R."/>
            <person name="Firek B.A."/>
            <person name="Baker R."/>
            <person name="Thomas B.C."/>
            <person name="Morowitz M.J."/>
            <person name="Banfield J.F."/>
        </authorList>
    </citation>
    <scope>NUCLEOTIDE SEQUENCE [LARGE SCALE GENOMIC DNA]</scope>
    <source>
        <strain evidence="1">S2_005_003_R2_43</strain>
    </source>
</reference>